<evidence type="ECO:0000313" key="3">
    <source>
        <dbReference type="Proteomes" id="UP001231189"/>
    </source>
</evidence>
<dbReference type="Proteomes" id="UP001231189">
    <property type="component" value="Unassembled WGS sequence"/>
</dbReference>
<dbReference type="Pfam" id="PF24626">
    <property type="entry name" value="SH3_Tf2-1"/>
    <property type="match status" value="1"/>
</dbReference>
<evidence type="ECO:0000259" key="1">
    <source>
        <dbReference type="PROSITE" id="PS50013"/>
    </source>
</evidence>
<dbReference type="InterPro" id="IPR000953">
    <property type="entry name" value="Chromo/chromo_shadow_dom"/>
</dbReference>
<feature type="domain" description="Chromo" evidence="1">
    <location>
        <begin position="72"/>
        <end position="108"/>
    </location>
</feature>
<keyword evidence="3" id="KW-1185">Reference proteome</keyword>
<dbReference type="Gene3D" id="2.40.50.40">
    <property type="match status" value="1"/>
</dbReference>
<dbReference type="PANTHER" id="PTHR46148:SF52">
    <property type="entry name" value="OS04G0603800 PROTEIN"/>
    <property type="match status" value="1"/>
</dbReference>
<dbReference type="AlphaFoldDB" id="A0AAD8VLZ6"/>
<dbReference type="SUPFAM" id="SSF54160">
    <property type="entry name" value="Chromo domain-like"/>
    <property type="match status" value="1"/>
</dbReference>
<protein>
    <recommendedName>
        <fullName evidence="1">Chromo domain-containing protein</fullName>
    </recommendedName>
</protein>
<dbReference type="Pfam" id="PF00385">
    <property type="entry name" value="Chromo"/>
    <property type="match status" value="1"/>
</dbReference>
<comment type="caution">
    <text evidence="2">The sequence shown here is derived from an EMBL/GenBank/DDBJ whole genome shotgun (WGS) entry which is preliminary data.</text>
</comment>
<reference evidence="2" key="1">
    <citation type="submission" date="2023-07" db="EMBL/GenBank/DDBJ databases">
        <title>A chromosome-level genome assembly of Lolium multiflorum.</title>
        <authorList>
            <person name="Chen Y."/>
            <person name="Copetti D."/>
            <person name="Kolliker R."/>
            <person name="Studer B."/>
        </authorList>
    </citation>
    <scope>NUCLEOTIDE SEQUENCE</scope>
    <source>
        <strain evidence="2">02402/16</strain>
        <tissue evidence="2">Leaf</tissue>
    </source>
</reference>
<dbReference type="InterPro" id="IPR023780">
    <property type="entry name" value="Chromo_domain"/>
</dbReference>
<organism evidence="2 3">
    <name type="scientific">Lolium multiflorum</name>
    <name type="common">Italian ryegrass</name>
    <name type="synonym">Lolium perenne subsp. multiflorum</name>
    <dbReference type="NCBI Taxonomy" id="4521"/>
    <lineage>
        <taxon>Eukaryota</taxon>
        <taxon>Viridiplantae</taxon>
        <taxon>Streptophyta</taxon>
        <taxon>Embryophyta</taxon>
        <taxon>Tracheophyta</taxon>
        <taxon>Spermatophyta</taxon>
        <taxon>Magnoliopsida</taxon>
        <taxon>Liliopsida</taxon>
        <taxon>Poales</taxon>
        <taxon>Poaceae</taxon>
        <taxon>BOP clade</taxon>
        <taxon>Pooideae</taxon>
        <taxon>Poodae</taxon>
        <taxon>Poeae</taxon>
        <taxon>Poeae Chloroplast Group 2 (Poeae type)</taxon>
        <taxon>Loliodinae</taxon>
        <taxon>Loliinae</taxon>
        <taxon>Lolium</taxon>
    </lineage>
</organism>
<dbReference type="PANTHER" id="PTHR46148">
    <property type="entry name" value="CHROMO DOMAIN-CONTAINING PROTEIN"/>
    <property type="match status" value="1"/>
</dbReference>
<sequence length="260" mass="28689">MVRRPYPKLSFKYFGPYKVLAKYVSVAYKLELPSTSEVHPVFHVSQLKSYIPDHTPVFTELPTQLQLDIADLEPEEILDRRLVKKGNKSYLQVLIKWSTLKADMATWEAYDVVRQRFSDAEAWGQAATQGEASVTLGITQEELAPGEAPQRLRLRKRMKESDGGGGAAPEHGGAVLSFHPRLGIPGQAVMGTDLVLLLLKVWDHGTKGGGPGWRGWRRPGGRWWASGAADRGTGCSLSRRMVESFGAVAASMAGLAWSMR</sequence>
<dbReference type="InterPro" id="IPR016197">
    <property type="entry name" value="Chromo-like_dom_sf"/>
</dbReference>
<accession>A0AAD8VLZ6</accession>
<dbReference type="PROSITE" id="PS50013">
    <property type="entry name" value="CHROMO_2"/>
    <property type="match status" value="1"/>
</dbReference>
<name>A0AAD8VLZ6_LOLMU</name>
<evidence type="ECO:0000313" key="2">
    <source>
        <dbReference type="EMBL" id="KAK1609423.1"/>
    </source>
</evidence>
<proteinExistence type="predicted"/>
<dbReference type="EMBL" id="JAUUTY010000007">
    <property type="protein sequence ID" value="KAK1609423.1"/>
    <property type="molecule type" value="Genomic_DNA"/>
</dbReference>
<gene>
    <name evidence="2" type="ORF">QYE76_033096</name>
</gene>
<dbReference type="InterPro" id="IPR056924">
    <property type="entry name" value="SH3_Tf2-1"/>
</dbReference>